<organism evidence="2 3">
    <name type="scientific">Talaromyces amestolkiae</name>
    <dbReference type="NCBI Taxonomy" id="1196081"/>
    <lineage>
        <taxon>Eukaryota</taxon>
        <taxon>Fungi</taxon>
        <taxon>Dikarya</taxon>
        <taxon>Ascomycota</taxon>
        <taxon>Pezizomycotina</taxon>
        <taxon>Eurotiomycetes</taxon>
        <taxon>Eurotiomycetidae</taxon>
        <taxon>Eurotiales</taxon>
        <taxon>Trichocomaceae</taxon>
        <taxon>Talaromyces</taxon>
        <taxon>Talaromyces sect. Talaromyces</taxon>
    </lineage>
</organism>
<reference evidence="2 3" key="1">
    <citation type="journal article" date="2017" name="Biotechnol. Biofuels">
        <title>Differential beta-glucosidase expression as a function of carbon source availability in Talaromyces amestolkiae: a genomic and proteomic approach.</title>
        <authorList>
            <person name="de Eugenio L.I."/>
            <person name="Mendez-Liter J.A."/>
            <person name="Nieto-Dominguez M."/>
            <person name="Alonso L."/>
            <person name="Gil-Munoz J."/>
            <person name="Barriuso J."/>
            <person name="Prieto A."/>
            <person name="Martinez M.J."/>
        </authorList>
    </citation>
    <scope>NUCLEOTIDE SEQUENCE [LARGE SCALE GENOMIC DNA]</scope>
    <source>
        <strain evidence="2 3">CIB</strain>
    </source>
</reference>
<sequence>MAPIDLALEYLQSLDPEEKINYTQIAKKFGVDRSTLSRRYRQVNGSKEDQYYAQALLGKEQSALLITVVNEFAKRGASLSNARLVEFAKLMTGKEPGKNWASRWLKQHSDQLVPIQQRDEDEEEDYEKIQALMEEIVLFKLEREILKLKIAKLEDKDNE</sequence>
<dbReference type="RefSeq" id="XP_040732020.1">
    <property type="nucleotide sequence ID" value="XM_040875781.1"/>
</dbReference>
<comment type="caution">
    <text evidence="2">The sequence shown here is derived from an EMBL/GenBank/DDBJ whole genome shotgun (WGS) entry which is preliminary data.</text>
</comment>
<evidence type="ECO:0000313" key="2">
    <source>
        <dbReference type="EMBL" id="RAO67504.1"/>
    </source>
</evidence>
<evidence type="ECO:0000259" key="1">
    <source>
        <dbReference type="PROSITE" id="PS01124"/>
    </source>
</evidence>
<dbReference type="Proteomes" id="UP000249363">
    <property type="component" value="Unassembled WGS sequence"/>
</dbReference>
<dbReference type="PROSITE" id="PS01124">
    <property type="entry name" value="HTH_ARAC_FAMILY_2"/>
    <property type="match status" value="1"/>
</dbReference>
<dbReference type="GeneID" id="63792732"/>
<evidence type="ECO:0000313" key="3">
    <source>
        <dbReference type="Proteomes" id="UP000249363"/>
    </source>
</evidence>
<dbReference type="GO" id="GO:0043565">
    <property type="term" value="F:sequence-specific DNA binding"/>
    <property type="evidence" value="ECO:0007669"/>
    <property type="project" value="InterPro"/>
</dbReference>
<name>A0A364KVC6_TALAM</name>
<dbReference type="EMBL" id="MIKG01000005">
    <property type="protein sequence ID" value="RAO67504.1"/>
    <property type="molecule type" value="Genomic_DNA"/>
</dbReference>
<dbReference type="STRING" id="1196081.A0A364KVC6"/>
<dbReference type="OrthoDB" id="4225981at2759"/>
<keyword evidence="3" id="KW-1185">Reference proteome</keyword>
<feature type="domain" description="HTH araC/xylS-type" evidence="1">
    <location>
        <begin position="5"/>
        <end position="102"/>
    </location>
</feature>
<gene>
    <name evidence="2" type="ORF">BHQ10_003516</name>
</gene>
<dbReference type="AlphaFoldDB" id="A0A364KVC6"/>
<dbReference type="GO" id="GO:0003700">
    <property type="term" value="F:DNA-binding transcription factor activity"/>
    <property type="evidence" value="ECO:0007669"/>
    <property type="project" value="InterPro"/>
</dbReference>
<protein>
    <recommendedName>
        <fullName evidence="1">HTH araC/xylS-type domain-containing protein</fullName>
    </recommendedName>
</protein>
<accession>A0A364KVC6</accession>
<proteinExistence type="predicted"/>
<dbReference type="InterPro" id="IPR018060">
    <property type="entry name" value="HTH_AraC"/>
</dbReference>